<evidence type="ECO:0000313" key="2">
    <source>
        <dbReference type="Proteomes" id="UP001057498"/>
    </source>
</evidence>
<evidence type="ECO:0000313" key="1">
    <source>
        <dbReference type="EMBL" id="BDI05996.1"/>
    </source>
</evidence>
<dbReference type="EMBL" id="AP025730">
    <property type="protein sequence ID" value="BDI05996.1"/>
    <property type="molecule type" value="Genomic_DNA"/>
</dbReference>
<keyword evidence="2" id="KW-1185">Reference proteome</keyword>
<reference evidence="1" key="1">
    <citation type="submission" date="2022-04" db="EMBL/GenBank/DDBJ databases">
        <title>Whole genome sequence of Sphaerotilus sp. FB-5.</title>
        <authorList>
            <person name="Takeda M."/>
            <person name="Narihara S."/>
            <person name="Akimoto M."/>
            <person name="Akimoto R."/>
            <person name="Nishiyashiki S."/>
            <person name="Murakami T."/>
        </authorList>
    </citation>
    <scope>NUCLEOTIDE SEQUENCE</scope>
    <source>
        <strain evidence="1">FB-5</strain>
    </source>
</reference>
<proteinExistence type="predicted"/>
<gene>
    <name evidence="1" type="ORF">CATMQ487_29660</name>
</gene>
<name>A0ABM7YNH4_9BURK</name>
<accession>A0ABM7YNH4</accession>
<dbReference type="Proteomes" id="UP001057498">
    <property type="component" value="Chromosome"/>
</dbReference>
<organism evidence="1 2">
    <name type="scientific">Sphaerotilus microaerophilus</name>
    <dbReference type="NCBI Taxonomy" id="2914710"/>
    <lineage>
        <taxon>Bacteria</taxon>
        <taxon>Pseudomonadati</taxon>
        <taxon>Pseudomonadota</taxon>
        <taxon>Betaproteobacteria</taxon>
        <taxon>Burkholderiales</taxon>
        <taxon>Sphaerotilaceae</taxon>
        <taxon>Sphaerotilus</taxon>
    </lineage>
</organism>
<protein>
    <submittedName>
        <fullName evidence="1">Uncharacterized protein</fullName>
    </submittedName>
</protein>
<sequence length="114" mass="13106">MASDMERAIRLIRKALPLRDSPPILKIFGNCLPKLSNHRFAQETGSPEGCRMETTNCFYLFRVHCADATSIGSERRIWVKRPVVEVNLQLNESLKRSALRHLNLRSEKPVEKAF</sequence>